<organism evidence="1 2">
    <name type="scientific">Dreissena polymorpha</name>
    <name type="common">Zebra mussel</name>
    <name type="synonym">Mytilus polymorpha</name>
    <dbReference type="NCBI Taxonomy" id="45954"/>
    <lineage>
        <taxon>Eukaryota</taxon>
        <taxon>Metazoa</taxon>
        <taxon>Spiralia</taxon>
        <taxon>Lophotrochozoa</taxon>
        <taxon>Mollusca</taxon>
        <taxon>Bivalvia</taxon>
        <taxon>Autobranchia</taxon>
        <taxon>Heteroconchia</taxon>
        <taxon>Euheterodonta</taxon>
        <taxon>Imparidentia</taxon>
        <taxon>Neoheterodontei</taxon>
        <taxon>Myida</taxon>
        <taxon>Dreissenoidea</taxon>
        <taxon>Dreissenidae</taxon>
        <taxon>Dreissena</taxon>
    </lineage>
</organism>
<reference evidence="1" key="1">
    <citation type="journal article" date="2019" name="bioRxiv">
        <title>The Genome of the Zebra Mussel, Dreissena polymorpha: A Resource for Invasive Species Research.</title>
        <authorList>
            <person name="McCartney M.A."/>
            <person name="Auch B."/>
            <person name="Kono T."/>
            <person name="Mallez S."/>
            <person name="Zhang Y."/>
            <person name="Obille A."/>
            <person name="Becker A."/>
            <person name="Abrahante J.E."/>
            <person name="Garbe J."/>
            <person name="Badalamenti J.P."/>
            <person name="Herman A."/>
            <person name="Mangelson H."/>
            <person name="Liachko I."/>
            <person name="Sullivan S."/>
            <person name="Sone E.D."/>
            <person name="Koren S."/>
            <person name="Silverstein K.A.T."/>
            <person name="Beckman K.B."/>
            <person name="Gohl D.M."/>
        </authorList>
    </citation>
    <scope>NUCLEOTIDE SEQUENCE</scope>
    <source>
        <strain evidence="1">Duluth1</strain>
        <tissue evidence="1">Whole animal</tissue>
    </source>
</reference>
<reference evidence="1" key="2">
    <citation type="submission" date="2020-11" db="EMBL/GenBank/DDBJ databases">
        <authorList>
            <person name="McCartney M.A."/>
            <person name="Auch B."/>
            <person name="Kono T."/>
            <person name="Mallez S."/>
            <person name="Becker A."/>
            <person name="Gohl D.M."/>
            <person name="Silverstein K.A.T."/>
            <person name="Koren S."/>
            <person name="Bechman K.B."/>
            <person name="Herman A."/>
            <person name="Abrahante J.E."/>
            <person name="Garbe J."/>
        </authorList>
    </citation>
    <scope>NUCLEOTIDE SEQUENCE</scope>
    <source>
        <strain evidence="1">Duluth1</strain>
        <tissue evidence="1">Whole animal</tissue>
    </source>
</reference>
<comment type="caution">
    <text evidence="1">The sequence shown here is derived from an EMBL/GenBank/DDBJ whole genome shotgun (WGS) entry which is preliminary data.</text>
</comment>
<dbReference type="EMBL" id="JAIWYP010000010">
    <property type="protein sequence ID" value="KAH3752304.1"/>
    <property type="molecule type" value="Genomic_DNA"/>
</dbReference>
<accession>A0A9D4I8K9</accession>
<gene>
    <name evidence="1" type="ORF">DPMN_186920</name>
</gene>
<keyword evidence="2" id="KW-1185">Reference proteome</keyword>
<dbReference type="AlphaFoldDB" id="A0A9D4I8K9"/>
<dbReference type="Proteomes" id="UP000828390">
    <property type="component" value="Unassembled WGS sequence"/>
</dbReference>
<evidence type="ECO:0000313" key="2">
    <source>
        <dbReference type="Proteomes" id="UP000828390"/>
    </source>
</evidence>
<sequence>MTSMSSANLMLEIVVQPLVIDVWWYWRVSCIIFPRKWFNRTVQSRHTGRALTDDLKKAPFCPLRSLLMAFP</sequence>
<proteinExistence type="predicted"/>
<evidence type="ECO:0000313" key="1">
    <source>
        <dbReference type="EMBL" id="KAH3752304.1"/>
    </source>
</evidence>
<name>A0A9D4I8K9_DREPO</name>
<protein>
    <submittedName>
        <fullName evidence="1">Uncharacterized protein</fullName>
    </submittedName>
</protein>